<proteinExistence type="inferred from homology"/>
<evidence type="ECO:0000256" key="3">
    <source>
        <dbReference type="ARBA" id="ARBA00022741"/>
    </source>
</evidence>
<evidence type="ECO:0000256" key="4">
    <source>
        <dbReference type="ARBA" id="ARBA00022840"/>
    </source>
</evidence>
<dbReference type="GO" id="GO:0003697">
    <property type="term" value="F:single-stranded DNA binding"/>
    <property type="evidence" value="ECO:0007669"/>
    <property type="project" value="InterPro"/>
</dbReference>
<dbReference type="InterPro" id="IPR027417">
    <property type="entry name" value="P-loop_NTPase"/>
</dbReference>
<dbReference type="HAMAP" id="MF_00365">
    <property type="entry name" value="RecF"/>
    <property type="match status" value="1"/>
</dbReference>
<keyword evidence="5" id="KW-0238">DNA-binding</keyword>
<dbReference type="Gene3D" id="3.40.50.300">
    <property type="entry name" value="P-loop containing nucleotide triphosphate hydrolases"/>
    <property type="match status" value="1"/>
</dbReference>
<sequence length="159" mass="18258">MNPLILNKLSLINYKNIDSKAFIFDDKINCFVGDNGVGKTNILDSIYHLAMTKSYFNSVTSQSINHKAEFMVIEGNFKKGDKSEKIISSLKKGQRKIFKRNGKIYKKFSDHIGLIPVVMISPYDRDLIQEGSSNRRKFIDNVISQNNKTYLSHIISYQK</sequence>
<dbReference type="Pfam" id="PF13175">
    <property type="entry name" value="AAA_15"/>
    <property type="match status" value="1"/>
</dbReference>
<gene>
    <name evidence="7" type="ORF">METZ01_LOCUS110971</name>
</gene>
<dbReference type="PANTHER" id="PTHR32182">
    <property type="entry name" value="DNA REPLICATION AND REPAIR PROTEIN RECF"/>
    <property type="match status" value="1"/>
</dbReference>
<keyword evidence="4" id="KW-0067">ATP-binding</keyword>
<dbReference type="PANTHER" id="PTHR32182:SF0">
    <property type="entry name" value="DNA REPLICATION AND REPAIR PROTEIN RECF"/>
    <property type="match status" value="1"/>
</dbReference>
<dbReference type="InterPro" id="IPR041685">
    <property type="entry name" value="AAA_GajA/Old/RecF-like"/>
</dbReference>
<accession>A0A381X1R4</accession>
<evidence type="ECO:0000256" key="5">
    <source>
        <dbReference type="ARBA" id="ARBA00023125"/>
    </source>
</evidence>
<dbReference type="AlphaFoldDB" id="A0A381X1R4"/>
<dbReference type="GO" id="GO:0006260">
    <property type="term" value="P:DNA replication"/>
    <property type="evidence" value="ECO:0007669"/>
    <property type="project" value="UniProtKB-KW"/>
</dbReference>
<dbReference type="GO" id="GO:0000731">
    <property type="term" value="P:DNA synthesis involved in DNA repair"/>
    <property type="evidence" value="ECO:0007669"/>
    <property type="project" value="TreeGrafter"/>
</dbReference>
<dbReference type="SUPFAM" id="SSF52540">
    <property type="entry name" value="P-loop containing nucleoside triphosphate hydrolases"/>
    <property type="match status" value="1"/>
</dbReference>
<feature type="non-terminal residue" evidence="7">
    <location>
        <position position="159"/>
    </location>
</feature>
<dbReference type="EMBL" id="UINC01013454">
    <property type="protein sequence ID" value="SVA58117.1"/>
    <property type="molecule type" value="Genomic_DNA"/>
</dbReference>
<dbReference type="GO" id="GO:0005524">
    <property type="term" value="F:ATP binding"/>
    <property type="evidence" value="ECO:0007669"/>
    <property type="project" value="UniProtKB-KW"/>
</dbReference>
<evidence type="ECO:0000259" key="6">
    <source>
        <dbReference type="Pfam" id="PF13175"/>
    </source>
</evidence>
<dbReference type="InterPro" id="IPR018078">
    <property type="entry name" value="DNA-binding_RecF_CS"/>
</dbReference>
<reference evidence="7" key="1">
    <citation type="submission" date="2018-05" db="EMBL/GenBank/DDBJ databases">
        <authorList>
            <person name="Lanie J.A."/>
            <person name="Ng W.-L."/>
            <person name="Kazmierczak K.M."/>
            <person name="Andrzejewski T.M."/>
            <person name="Davidsen T.M."/>
            <person name="Wayne K.J."/>
            <person name="Tettelin H."/>
            <person name="Glass J.I."/>
            <person name="Rusch D."/>
            <person name="Podicherti R."/>
            <person name="Tsui H.-C.T."/>
            <person name="Winkler M.E."/>
        </authorList>
    </citation>
    <scope>NUCLEOTIDE SEQUENCE</scope>
</reference>
<dbReference type="InterPro" id="IPR001238">
    <property type="entry name" value="DNA-binding_RecF"/>
</dbReference>
<name>A0A381X1R4_9ZZZZ</name>
<dbReference type="InterPro" id="IPR042174">
    <property type="entry name" value="RecF_2"/>
</dbReference>
<keyword evidence="1" id="KW-0963">Cytoplasm</keyword>
<evidence type="ECO:0000256" key="2">
    <source>
        <dbReference type="ARBA" id="ARBA00022705"/>
    </source>
</evidence>
<dbReference type="Gene3D" id="1.20.1050.90">
    <property type="entry name" value="RecF/RecN/SMC, N-terminal domain"/>
    <property type="match status" value="1"/>
</dbReference>
<protein>
    <recommendedName>
        <fullName evidence="6">Endonuclease GajA/Old nuclease/RecF-like AAA domain-containing protein</fullName>
    </recommendedName>
</protein>
<keyword evidence="3" id="KW-0547">Nucleotide-binding</keyword>
<dbReference type="GO" id="GO:0006302">
    <property type="term" value="P:double-strand break repair"/>
    <property type="evidence" value="ECO:0007669"/>
    <property type="project" value="TreeGrafter"/>
</dbReference>
<feature type="domain" description="Endonuclease GajA/Old nuclease/RecF-like AAA" evidence="6">
    <location>
        <begin position="6"/>
        <end position="97"/>
    </location>
</feature>
<dbReference type="PROSITE" id="PS00617">
    <property type="entry name" value="RECF_1"/>
    <property type="match status" value="1"/>
</dbReference>
<evidence type="ECO:0000256" key="1">
    <source>
        <dbReference type="ARBA" id="ARBA00022490"/>
    </source>
</evidence>
<evidence type="ECO:0000313" key="7">
    <source>
        <dbReference type="EMBL" id="SVA58117.1"/>
    </source>
</evidence>
<keyword evidence="2" id="KW-0235">DNA replication</keyword>
<organism evidence="7">
    <name type="scientific">marine metagenome</name>
    <dbReference type="NCBI Taxonomy" id="408172"/>
    <lineage>
        <taxon>unclassified sequences</taxon>
        <taxon>metagenomes</taxon>
        <taxon>ecological metagenomes</taxon>
    </lineage>
</organism>